<reference evidence="2" key="2">
    <citation type="submission" date="2015-01" db="EMBL/GenBank/DDBJ databases">
        <title>Evolutionary Origins and Diversification of the Mycorrhizal Mutualists.</title>
        <authorList>
            <consortium name="DOE Joint Genome Institute"/>
            <consortium name="Mycorrhizal Genomics Consortium"/>
            <person name="Kohler A."/>
            <person name="Kuo A."/>
            <person name="Nagy L.G."/>
            <person name="Floudas D."/>
            <person name="Copeland A."/>
            <person name="Barry K.W."/>
            <person name="Cichocki N."/>
            <person name="Veneault-Fourrey C."/>
            <person name="LaButti K."/>
            <person name="Lindquist E.A."/>
            <person name="Lipzen A."/>
            <person name="Lundell T."/>
            <person name="Morin E."/>
            <person name="Murat C."/>
            <person name="Riley R."/>
            <person name="Ohm R."/>
            <person name="Sun H."/>
            <person name="Tunlid A."/>
            <person name="Henrissat B."/>
            <person name="Grigoriev I.V."/>
            <person name="Hibbett D.S."/>
            <person name="Martin F."/>
        </authorList>
    </citation>
    <scope>NUCLEOTIDE SEQUENCE [LARGE SCALE GENOMIC DNA]</scope>
    <source>
        <strain evidence="2">MUT 4182</strain>
    </source>
</reference>
<accession>A0A0C3QPW3</accession>
<keyword evidence="2" id="KW-1185">Reference proteome</keyword>
<evidence type="ECO:0000313" key="1">
    <source>
        <dbReference type="EMBL" id="KIO30401.1"/>
    </source>
</evidence>
<dbReference type="Proteomes" id="UP000054248">
    <property type="component" value="Unassembled WGS sequence"/>
</dbReference>
<proteinExistence type="predicted"/>
<dbReference type="HOGENOM" id="CLU_3089014_0_0_1"/>
<protein>
    <submittedName>
        <fullName evidence="1">Uncharacterized protein</fullName>
    </submittedName>
</protein>
<name>A0A0C3QPW3_9AGAM</name>
<gene>
    <name evidence="1" type="ORF">M407DRAFT_153795</name>
</gene>
<sequence>MNIVRYGCLATLIKGSAMVTKTESANNMSGFISPSNCKDHPEPNFHYANSTK</sequence>
<dbReference type="AlphaFoldDB" id="A0A0C3QPW3"/>
<reference evidence="1 2" key="1">
    <citation type="submission" date="2014-04" db="EMBL/GenBank/DDBJ databases">
        <authorList>
            <consortium name="DOE Joint Genome Institute"/>
            <person name="Kuo A."/>
            <person name="Girlanda M."/>
            <person name="Perotto S."/>
            <person name="Kohler A."/>
            <person name="Nagy L.G."/>
            <person name="Floudas D."/>
            <person name="Copeland A."/>
            <person name="Barry K.W."/>
            <person name="Cichocki N."/>
            <person name="Veneault-Fourrey C."/>
            <person name="LaButti K."/>
            <person name="Lindquist E.A."/>
            <person name="Lipzen A."/>
            <person name="Lundell T."/>
            <person name="Morin E."/>
            <person name="Murat C."/>
            <person name="Sun H."/>
            <person name="Tunlid A."/>
            <person name="Henrissat B."/>
            <person name="Grigoriev I.V."/>
            <person name="Hibbett D.S."/>
            <person name="Martin F."/>
            <person name="Nordberg H.P."/>
            <person name="Cantor M.N."/>
            <person name="Hua S.X."/>
        </authorList>
    </citation>
    <scope>NUCLEOTIDE SEQUENCE [LARGE SCALE GENOMIC DNA]</scope>
    <source>
        <strain evidence="1 2">MUT 4182</strain>
    </source>
</reference>
<dbReference type="EMBL" id="KN822972">
    <property type="protein sequence ID" value="KIO30401.1"/>
    <property type="molecule type" value="Genomic_DNA"/>
</dbReference>
<evidence type="ECO:0000313" key="2">
    <source>
        <dbReference type="Proteomes" id="UP000054248"/>
    </source>
</evidence>
<organism evidence="1 2">
    <name type="scientific">Tulasnella calospora MUT 4182</name>
    <dbReference type="NCBI Taxonomy" id="1051891"/>
    <lineage>
        <taxon>Eukaryota</taxon>
        <taxon>Fungi</taxon>
        <taxon>Dikarya</taxon>
        <taxon>Basidiomycota</taxon>
        <taxon>Agaricomycotina</taxon>
        <taxon>Agaricomycetes</taxon>
        <taxon>Cantharellales</taxon>
        <taxon>Tulasnellaceae</taxon>
        <taxon>Tulasnella</taxon>
    </lineage>
</organism>